<dbReference type="Proteomes" id="UP000807353">
    <property type="component" value="Unassembled WGS sequence"/>
</dbReference>
<dbReference type="SUPFAM" id="SSF56784">
    <property type="entry name" value="HAD-like"/>
    <property type="match status" value="1"/>
</dbReference>
<dbReference type="InterPro" id="IPR023198">
    <property type="entry name" value="PGP-like_dom2"/>
</dbReference>
<dbReference type="PANTHER" id="PTHR43611:SF3">
    <property type="entry name" value="FLAVIN MONONUCLEOTIDE HYDROLASE 1, CHLOROPLATIC"/>
    <property type="match status" value="1"/>
</dbReference>
<reference evidence="1" key="1">
    <citation type="submission" date="2020-11" db="EMBL/GenBank/DDBJ databases">
        <authorList>
            <consortium name="DOE Joint Genome Institute"/>
            <person name="Ahrendt S."/>
            <person name="Riley R."/>
            <person name="Andreopoulos W."/>
            <person name="Labutti K."/>
            <person name="Pangilinan J."/>
            <person name="Ruiz-Duenas F.J."/>
            <person name="Barrasa J.M."/>
            <person name="Sanchez-Garcia M."/>
            <person name="Camarero S."/>
            <person name="Miyauchi S."/>
            <person name="Serrano A."/>
            <person name="Linde D."/>
            <person name="Babiker R."/>
            <person name="Drula E."/>
            <person name="Ayuso-Fernandez I."/>
            <person name="Pacheco R."/>
            <person name="Padilla G."/>
            <person name="Ferreira P."/>
            <person name="Barriuso J."/>
            <person name="Kellner H."/>
            <person name="Castanera R."/>
            <person name="Alfaro M."/>
            <person name="Ramirez L."/>
            <person name="Pisabarro A.G."/>
            <person name="Kuo A."/>
            <person name="Tritt A."/>
            <person name="Lipzen A."/>
            <person name="He G."/>
            <person name="Yan M."/>
            <person name="Ng V."/>
            <person name="Cullen D."/>
            <person name="Martin F."/>
            <person name="Rosso M.-N."/>
            <person name="Henrissat B."/>
            <person name="Hibbett D."/>
            <person name="Martinez A.T."/>
            <person name="Grigoriev I.V."/>
        </authorList>
    </citation>
    <scope>NUCLEOTIDE SEQUENCE</scope>
    <source>
        <strain evidence="1">CBS 247.69</strain>
    </source>
</reference>
<dbReference type="PANTHER" id="PTHR43611">
    <property type="entry name" value="ALPHA-D-GLUCOSE 1-PHOSPHATE PHOSPHATASE"/>
    <property type="match status" value="1"/>
</dbReference>
<dbReference type="GO" id="GO:0016787">
    <property type="term" value="F:hydrolase activity"/>
    <property type="evidence" value="ECO:0007669"/>
    <property type="project" value="UniProtKB-KW"/>
</dbReference>
<accession>A0A9P6CEC2</accession>
<name>A0A9P6CEC2_9AGAR</name>
<dbReference type="EMBL" id="MU150269">
    <property type="protein sequence ID" value="KAF9462712.1"/>
    <property type="molecule type" value="Genomic_DNA"/>
</dbReference>
<dbReference type="OrthoDB" id="2012566at2759"/>
<evidence type="ECO:0000313" key="2">
    <source>
        <dbReference type="Proteomes" id="UP000807353"/>
    </source>
</evidence>
<protein>
    <submittedName>
        <fullName evidence="1">Haloacid dehalogenase-like hydrolase-domain-containing protein</fullName>
    </submittedName>
</protein>
<dbReference type="InterPro" id="IPR036412">
    <property type="entry name" value="HAD-like_sf"/>
</dbReference>
<dbReference type="Gene3D" id="1.10.150.240">
    <property type="entry name" value="Putative phosphatase, domain 2"/>
    <property type="match status" value="1"/>
</dbReference>
<evidence type="ECO:0000313" key="1">
    <source>
        <dbReference type="EMBL" id="KAF9462712.1"/>
    </source>
</evidence>
<organism evidence="1 2">
    <name type="scientific">Collybia nuda</name>
    <dbReference type="NCBI Taxonomy" id="64659"/>
    <lineage>
        <taxon>Eukaryota</taxon>
        <taxon>Fungi</taxon>
        <taxon>Dikarya</taxon>
        <taxon>Basidiomycota</taxon>
        <taxon>Agaricomycotina</taxon>
        <taxon>Agaricomycetes</taxon>
        <taxon>Agaricomycetidae</taxon>
        <taxon>Agaricales</taxon>
        <taxon>Tricholomatineae</taxon>
        <taxon>Clitocybaceae</taxon>
        <taxon>Collybia</taxon>
    </lineage>
</organism>
<comment type="caution">
    <text evidence="1">The sequence shown here is derived from an EMBL/GenBank/DDBJ whole genome shotgun (WGS) entry which is preliminary data.</text>
</comment>
<dbReference type="AlphaFoldDB" id="A0A9P6CEC2"/>
<gene>
    <name evidence="1" type="ORF">BDZ94DRAFT_1260579</name>
</gene>
<dbReference type="Gene3D" id="3.40.50.1000">
    <property type="entry name" value="HAD superfamily/HAD-like"/>
    <property type="match status" value="1"/>
</dbReference>
<keyword evidence="2" id="KW-1185">Reference proteome</keyword>
<sequence length="484" mass="54598">MPVPHHSSYSTIIIGLNSALFKRLPQTDHRISPCILHAISQTASIWSNFVKGDLTEDDYYSHVAAKFKLDPKDVRQAFDQIRTSLRTDDDIYALLRELRLASQGKVQVLALVSTSTADYEALHSKPVDWSVFDQVFACSEEEKMPSLSFYRRILATTNLDPGNVIFIDDNFDSIFTARSLGMHSVVLKDATCVERALRNLLGNPIKRGQDFLRRNARHLDCITRHTDGYGTMIVHENWTQLLILEATNDRTLVDFVEHSGKWNFFKEGPQLTTDHYPDDLDTTSVGLTVLKYDKEIVDPILDEMLKYVNSDGILLTYFDHDRQRLDAGICVDILALFYAYGRGDEAAPTLYWIRDILQYKAYLEGTRYFNTPECFLWLVSRLLSYSDDAVLHATLKPLLKERVQEHIGVTGDALALAMRILVCDAVGICNETDLSQLLPLQCVDGGWEVGWIYHFPTAGVSIGNRGLTTALAIKAIEAVRGNAV</sequence>
<dbReference type="InterPro" id="IPR023214">
    <property type="entry name" value="HAD_sf"/>
</dbReference>
<keyword evidence="1" id="KW-0378">Hydrolase</keyword>
<proteinExistence type="predicted"/>